<evidence type="ECO:0000313" key="3">
    <source>
        <dbReference type="Proteomes" id="UP000013827"/>
    </source>
</evidence>
<name>A0A0D3JDY0_EMIH1</name>
<organism evidence="2 3">
    <name type="scientific">Emiliania huxleyi (strain CCMP1516)</name>
    <dbReference type="NCBI Taxonomy" id="280463"/>
    <lineage>
        <taxon>Eukaryota</taxon>
        <taxon>Haptista</taxon>
        <taxon>Haptophyta</taxon>
        <taxon>Prymnesiophyceae</taxon>
        <taxon>Isochrysidales</taxon>
        <taxon>Noelaerhabdaceae</taxon>
        <taxon>Emiliania</taxon>
    </lineage>
</organism>
<dbReference type="PaxDb" id="2903-EOD21715"/>
<protein>
    <submittedName>
        <fullName evidence="2">Uncharacterized protein</fullName>
    </submittedName>
</protein>
<keyword evidence="3" id="KW-1185">Reference proteome</keyword>
<dbReference type="EnsemblProtists" id="EOD21715">
    <property type="protein sequence ID" value="EOD21715"/>
    <property type="gene ID" value="EMIHUDRAFT_450811"/>
</dbReference>
<feature type="compositionally biased region" description="Basic and acidic residues" evidence="1">
    <location>
        <begin position="97"/>
        <end position="108"/>
    </location>
</feature>
<dbReference type="Proteomes" id="UP000013827">
    <property type="component" value="Unassembled WGS sequence"/>
</dbReference>
<dbReference type="AlphaFoldDB" id="A0A0D3JDY0"/>
<feature type="region of interest" description="Disordered" evidence="1">
    <location>
        <begin position="135"/>
        <end position="196"/>
    </location>
</feature>
<feature type="compositionally biased region" description="Basic and acidic residues" evidence="1">
    <location>
        <begin position="28"/>
        <end position="38"/>
    </location>
</feature>
<feature type="compositionally biased region" description="Basic residues" evidence="1">
    <location>
        <begin position="83"/>
        <end position="96"/>
    </location>
</feature>
<evidence type="ECO:0000313" key="2">
    <source>
        <dbReference type="EnsemblProtists" id="EOD21715"/>
    </source>
</evidence>
<reference evidence="3" key="1">
    <citation type="journal article" date="2013" name="Nature">
        <title>Pan genome of the phytoplankton Emiliania underpins its global distribution.</title>
        <authorList>
            <person name="Read B.A."/>
            <person name="Kegel J."/>
            <person name="Klute M.J."/>
            <person name="Kuo A."/>
            <person name="Lefebvre S.C."/>
            <person name="Maumus F."/>
            <person name="Mayer C."/>
            <person name="Miller J."/>
            <person name="Monier A."/>
            <person name="Salamov A."/>
            <person name="Young J."/>
            <person name="Aguilar M."/>
            <person name="Claverie J.M."/>
            <person name="Frickenhaus S."/>
            <person name="Gonzalez K."/>
            <person name="Herman E.K."/>
            <person name="Lin Y.C."/>
            <person name="Napier J."/>
            <person name="Ogata H."/>
            <person name="Sarno A.F."/>
            <person name="Shmutz J."/>
            <person name="Schroeder D."/>
            <person name="de Vargas C."/>
            <person name="Verret F."/>
            <person name="von Dassow P."/>
            <person name="Valentin K."/>
            <person name="Van de Peer Y."/>
            <person name="Wheeler G."/>
            <person name="Dacks J.B."/>
            <person name="Delwiche C.F."/>
            <person name="Dyhrman S.T."/>
            <person name="Glockner G."/>
            <person name="John U."/>
            <person name="Richards T."/>
            <person name="Worden A.Z."/>
            <person name="Zhang X."/>
            <person name="Grigoriev I.V."/>
            <person name="Allen A.E."/>
            <person name="Bidle K."/>
            <person name="Borodovsky M."/>
            <person name="Bowler C."/>
            <person name="Brownlee C."/>
            <person name="Cock J.M."/>
            <person name="Elias M."/>
            <person name="Gladyshev V.N."/>
            <person name="Groth M."/>
            <person name="Guda C."/>
            <person name="Hadaegh A."/>
            <person name="Iglesias-Rodriguez M.D."/>
            <person name="Jenkins J."/>
            <person name="Jones B.M."/>
            <person name="Lawson T."/>
            <person name="Leese F."/>
            <person name="Lindquist E."/>
            <person name="Lobanov A."/>
            <person name="Lomsadze A."/>
            <person name="Malik S.B."/>
            <person name="Marsh M.E."/>
            <person name="Mackinder L."/>
            <person name="Mock T."/>
            <person name="Mueller-Roeber B."/>
            <person name="Pagarete A."/>
            <person name="Parker M."/>
            <person name="Probert I."/>
            <person name="Quesneville H."/>
            <person name="Raines C."/>
            <person name="Rensing S.A."/>
            <person name="Riano-Pachon D.M."/>
            <person name="Richier S."/>
            <person name="Rokitta S."/>
            <person name="Shiraiwa Y."/>
            <person name="Soanes D.M."/>
            <person name="van der Giezen M."/>
            <person name="Wahlund T.M."/>
            <person name="Williams B."/>
            <person name="Wilson W."/>
            <person name="Wolfe G."/>
            <person name="Wurch L.L."/>
        </authorList>
    </citation>
    <scope>NUCLEOTIDE SEQUENCE</scope>
</reference>
<sequence>MLVGGDSGRRHRLARLAARPTSRCRRGGAAERRSDGDVGRGAGVPPPDASLDRAGLGPRVAPPLLVRLGVHEHEPRGRARGAGPHHPRPRLLRRRVERGPVRARDGARRPHSRAAPLRHLAVRLLARHLHLRRDGRRHALPHRELPDPHLERRGGGRVRGRAGAPARARGGGRRGGERVRAQCPLRNPNRPTSCLP</sequence>
<feature type="region of interest" description="Disordered" evidence="1">
    <location>
        <begin position="1"/>
        <end position="56"/>
    </location>
</feature>
<feature type="region of interest" description="Disordered" evidence="1">
    <location>
        <begin position="73"/>
        <end position="113"/>
    </location>
</feature>
<reference evidence="2" key="2">
    <citation type="submission" date="2024-10" db="UniProtKB">
        <authorList>
            <consortium name="EnsemblProtists"/>
        </authorList>
    </citation>
    <scope>IDENTIFICATION</scope>
</reference>
<accession>A0A0D3JDY0</accession>
<evidence type="ECO:0000256" key="1">
    <source>
        <dbReference type="SAM" id="MobiDB-lite"/>
    </source>
</evidence>
<proteinExistence type="predicted"/>
<feature type="compositionally biased region" description="Basic and acidic residues" evidence="1">
    <location>
        <begin position="141"/>
        <end position="154"/>
    </location>
</feature>